<evidence type="ECO:0000256" key="1">
    <source>
        <dbReference type="ARBA" id="ARBA00004604"/>
    </source>
</evidence>
<dbReference type="Pfam" id="PF08159">
    <property type="entry name" value="NUC153"/>
    <property type="match status" value="1"/>
</dbReference>
<dbReference type="Proteomes" id="UP000241462">
    <property type="component" value="Unassembled WGS sequence"/>
</dbReference>
<dbReference type="Pfam" id="PF23097">
    <property type="entry name" value="NOL10_2nd"/>
    <property type="match status" value="1"/>
</dbReference>
<evidence type="ECO:0000259" key="8">
    <source>
        <dbReference type="Pfam" id="PF23097"/>
    </source>
</evidence>
<evidence type="ECO:0000256" key="4">
    <source>
        <dbReference type="ARBA" id="ARBA00022737"/>
    </source>
</evidence>
<feature type="compositionally biased region" description="Acidic residues" evidence="6">
    <location>
        <begin position="542"/>
        <end position="551"/>
    </location>
</feature>
<feature type="domain" description="Nucleolar protein 10-like second" evidence="8">
    <location>
        <begin position="388"/>
        <end position="435"/>
    </location>
</feature>
<gene>
    <name evidence="10" type="ORF">BD289DRAFT_480110</name>
</gene>
<dbReference type="Gene3D" id="2.130.10.10">
    <property type="entry name" value="YVTN repeat-like/Quinoprotein amine dehydrogenase"/>
    <property type="match status" value="1"/>
</dbReference>
<evidence type="ECO:0000256" key="3">
    <source>
        <dbReference type="ARBA" id="ARBA00022574"/>
    </source>
</evidence>
<dbReference type="Pfam" id="PF23098">
    <property type="entry name" value="Beta-prop_NOL10_N"/>
    <property type="match status" value="1"/>
</dbReference>
<keyword evidence="5" id="KW-0539">Nucleus</keyword>
<dbReference type="InterPro" id="IPR056551">
    <property type="entry name" value="Beta-prop_NOL10_N"/>
</dbReference>
<feature type="region of interest" description="Disordered" evidence="6">
    <location>
        <begin position="519"/>
        <end position="646"/>
    </location>
</feature>
<protein>
    <submittedName>
        <fullName evidence="10">Quinon protein alcohol dehydrogenase-like superfamily</fullName>
    </submittedName>
</protein>
<comment type="subcellular location">
    <subcellularLocation>
        <location evidence="1">Nucleus</location>
        <location evidence="1">Nucleolus</location>
    </subcellularLocation>
</comment>
<keyword evidence="3" id="KW-0853">WD repeat</keyword>
<dbReference type="SUPFAM" id="SSF50998">
    <property type="entry name" value="Quinoprotein alcohol dehydrogenase-like"/>
    <property type="match status" value="1"/>
</dbReference>
<organism evidence="10 11">
    <name type="scientific">Coniella lustricola</name>
    <dbReference type="NCBI Taxonomy" id="2025994"/>
    <lineage>
        <taxon>Eukaryota</taxon>
        <taxon>Fungi</taxon>
        <taxon>Dikarya</taxon>
        <taxon>Ascomycota</taxon>
        <taxon>Pezizomycotina</taxon>
        <taxon>Sordariomycetes</taxon>
        <taxon>Sordariomycetidae</taxon>
        <taxon>Diaporthales</taxon>
        <taxon>Schizoparmaceae</taxon>
        <taxon>Coniella</taxon>
    </lineage>
</organism>
<dbReference type="PANTHER" id="PTHR14927:SF0">
    <property type="entry name" value="NUCLEOLAR PROTEIN 10"/>
    <property type="match status" value="1"/>
</dbReference>
<dbReference type="GO" id="GO:0030686">
    <property type="term" value="C:90S preribosome"/>
    <property type="evidence" value="ECO:0007669"/>
    <property type="project" value="TreeGrafter"/>
</dbReference>
<dbReference type="PANTHER" id="PTHR14927">
    <property type="entry name" value="NUCLEOLAR PROTEIN 10"/>
    <property type="match status" value="1"/>
</dbReference>
<evidence type="ECO:0000256" key="6">
    <source>
        <dbReference type="SAM" id="MobiDB-lite"/>
    </source>
</evidence>
<evidence type="ECO:0000256" key="5">
    <source>
        <dbReference type="ARBA" id="ARBA00023242"/>
    </source>
</evidence>
<dbReference type="InterPro" id="IPR040382">
    <property type="entry name" value="NOL10/Enp2"/>
</dbReference>
<dbReference type="GO" id="GO:0000462">
    <property type="term" value="P:maturation of SSU-rRNA from tricistronic rRNA transcript (SSU-rRNA, 5.8S rRNA, LSU-rRNA)"/>
    <property type="evidence" value="ECO:0007669"/>
    <property type="project" value="TreeGrafter"/>
</dbReference>
<evidence type="ECO:0000259" key="7">
    <source>
        <dbReference type="Pfam" id="PF08159"/>
    </source>
</evidence>
<accession>A0A2T3AGZ1</accession>
<evidence type="ECO:0000313" key="10">
    <source>
        <dbReference type="EMBL" id="PSR97432.1"/>
    </source>
</evidence>
<evidence type="ECO:0000256" key="2">
    <source>
        <dbReference type="ARBA" id="ARBA00005264"/>
    </source>
</evidence>
<dbReference type="OrthoDB" id="273340at2759"/>
<reference evidence="10 11" key="1">
    <citation type="journal article" date="2018" name="Mycol. Prog.">
        <title>Coniella lustricola, a new species from submerged detritus.</title>
        <authorList>
            <person name="Raudabaugh D.B."/>
            <person name="Iturriaga T."/>
            <person name="Carver A."/>
            <person name="Mondo S."/>
            <person name="Pangilinan J."/>
            <person name="Lipzen A."/>
            <person name="He G."/>
            <person name="Amirebrahimi M."/>
            <person name="Grigoriev I.V."/>
            <person name="Miller A.N."/>
        </authorList>
    </citation>
    <scope>NUCLEOTIDE SEQUENCE [LARGE SCALE GENOMIC DNA]</scope>
    <source>
        <strain evidence="10 11">B22-T-1</strain>
    </source>
</reference>
<dbReference type="InterPro" id="IPR012580">
    <property type="entry name" value="NUC153"/>
</dbReference>
<dbReference type="InterPro" id="IPR056550">
    <property type="entry name" value="NOL10_2nd"/>
</dbReference>
<keyword evidence="4" id="KW-0677">Repeat</keyword>
<name>A0A2T3AGZ1_9PEZI</name>
<dbReference type="EMBL" id="KZ678391">
    <property type="protein sequence ID" value="PSR97432.1"/>
    <property type="molecule type" value="Genomic_DNA"/>
</dbReference>
<evidence type="ECO:0000313" key="11">
    <source>
        <dbReference type="Proteomes" id="UP000241462"/>
    </source>
</evidence>
<comment type="similarity">
    <text evidence="2">Belongs to the WD repeat NOL10/ENP2 family.</text>
</comment>
<keyword evidence="11" id="KW-1185">Reference proteome</keyword>
<feature type="domain" description="Nucleolar protein 10-like N-terminal" evidence="9">
    <location>
        <begin position="20"/>
        <end position="382"/>
    </location>
</feature>
<proteinExistence type="inferred from homology"/>
<feature type="compositionally biased region" description="Low complexity" evidence="6">
    <location>
        <begin position="626"/>
        <end position="639"/>
    </location>
</feature>
<dbReference type="STRING" id="2025994.A0A2T3AGZ1"/>
<evidence type="ECO:0000259" key="9">
    <source>
        <dbReference type="Pfam" id="PF23098"/>
    </source>
</evidence>
<feature type="domain" description="NUC153" evidence="7">
    <location>
        <begin position="494"/>
        <end position="522"/>
    </location>
</feature>
<dbReference type="FunCoup" id="A0A2T3AGZ1">
    <property type="interactions" value="1183"/>
</dbReference>
<dbReference type="InterPro" id="IPR015943">
    <property type="entry name" value="WD40/YVTN_repeat-like_dom_sf"/>
</dbReference>
<dbReference type="GO" id="GO:0032040">
    <property type="term" value="C:small-subunit processome"/>
    <property type="evidence" value="ECO:0007669"/>
    <property type="project" value="TreeGrafter"/>
</dbReference>
<dbReference type="InParanoid" id="A0A2T3AGZ1"/>
<dbReference type="AlphaFoldDB" id="A0A2T3AGZ1"/>
<sequence length="646" mass="72468">MKVTTPGAVPVYTVSGANIARPLPDWLARRRKRSLKNDAEYANRVELLQDFEFEEASACVRVSEDGQWIMSTGTYKPQIHVHDLNQLSLSWARHTTSLNQSFIMLSPDATKSLHLQTDRKLEFHTLGGCHHEIRLPRYGRDLVYDRNSAEALVAAAGLGTNRTGEVFRLNLEHGRFMKSYEIDVGDDDGLEGGLQGSIEAGCVTAAAVAENTHNLLGFGTSKGSIELIDPRVKSRVAVLEGLEGEVTSLDFNPYTGLSLVTGTSQGICSVFDLRRPVPLLRKEQGFGFGIKNILHLKTASQERKILSADKKIIKIWDETTGEAWTSIEPITDLNFVQWVKDTGTLVTANEGKQQHVFHIPALGSAPKWCGFLDNMVEEMTEEVRTDTYDNYKFLTKPELKSLSLDHLVGTAMLRPYMHGYFVDSKLYEQARLVANPYVYEEERQKRVQEKVEKERSSRIRGTKKVKVNQRLADKILARQERRDKVDTNAGVLGDERFGKLFEDEEFVVDETSREFKIINPSTNVEAQADASEAVRSQKPFEDDSELEDDDKDSFTSDQPIRKSSPDVSMKISTSGQSTRSRDTALGSRMQKSGRIGKTRQGDVVGERSVSFMPHKKKSNKPESEVAPANRRSASRRSASTNTFRKL</sequence>
<dbReference type="InterPro" id="IPR011047">
    <property type="entry name" value="Quinoprotein_ADH-like_sf"/>
</dbReference>